<dbReference type="GO" id="GO:0016787">
    <property type="term" value="F:hydrolase activity"/>
    <property type="evidence" value="ECO:0007669"/>
    <property type="project" value="UniProtKB-KW"/>
</dbReference>
<dbReference type="InterPro" id="IPR051540">
    <property type="entry name" value="S-2-haloacid_dehalogenase"/>
</dbReference>
<dbReference type="AlphaFoldDB" id="A0A1Y5XIB2"/>
<dbReference type="Proteomes" id="UP000192674">
    <property type="component" value="Unassembled WGS sequence"/>
</dbReference>
<gene>
    <name evidence="2" type="ORF">SAMN05661093_03284</name>
</gene>
<dbReference type="Pfam" id="PF00702">
    <property type="entry name" value="Hydrolase"/>
    <property type="match status" value="1"/>
</dbReference>
<dbReference type="EMBL" id="FWXV01000002">
    <property type="protein sequence ID" value="SMC96351.1"/>
    <property type="molecule type" value="Genomic_DNA"/>
</dbReference>
<dbReference type="OrthoDB" id="3680851at2"/>
<keyword evidence="3" id="KW-1185">Reference proteome</keyword>
<sequence length="255" mass="29186">MLFGHGHCISADSKKVVRPYHSARRLPGVKRVLIFDADDTLWENNVLFERVIDDFLDWLAHPTMDKAQLRPILDDIERANIVTVGYGSKALLHNLRDTFSHLYEREVSAEESRQIEELAVTLIDHRVELIEGVPDTLTELSSRHDLLMLTKGDTDEQQRKIDHSGLAHHFQSIHIVAEKDLDTYRRLAKELTLDVGNTWMIGNSPKSDILSSRAAGMNAVFIPNVHTWVLEEDELDPSDQGVLHLERFTDLLKHF</sequence>
<evidence type="ECO:0000313" key="2">
    <source>
        <dbReference type="EMBL" id="SMC96351.1"/>
    </source>
</evidence>
<protein>
    <submittedName>
        <fullName evidence="2">Putative hydrolase of the HAD superfamily</fullName>
    </submittedName>
</protein>
<accession>A0A1Y5XIB2</accession>
<dbReference type="InterPro" id="IPR023198">
    <property type="entry name" value="PGP-like_dom2"/>
</dbReference>
<dbReference type="Gene3D" id="3.40.50.1000">
    <property type="entry name" value="HAD superfamily/HAD-like"/>
    <property type="match status" value="1"/>
</dbReference>
<dbReference type="InterPro" id="IPR023214">
    <property type="entry name" value="HAD_sf"/>
</dbReference>
<keyword evidence="1 2" id="KW-0378">Hydrolase</keyword>
<reference evidence="2 3" key="1">
    <citation type="submission" date="2017-04" db="EMBL/GenBank/DDBJ databases">
        <authorList>
            <person name="Afonso C.L."/>
            <person name="Miller P.J."/>
            <person name="Scott M.A."/>
            <person name="Spackman E."/>
            <person name="Goraichik I."/>
            <person name="Dimitrov K.M."/>
            <person name="Suarez D.L."/>
            <person name="Swayne D.E."/>
        </authorList>
    </citation>
    <scope>NUCLEOTIDE SEQUENCE [LARGE SCALE GENOMIC DNA]</scope>
    <source>
        <strain evidence="2 3">DSM 43828</strain>
    </source>
</reference>
<evidence type="ECO:0000313" key="3">
    <source>
        <dbReference type="Proteomes" id="UP000192674"/>
    </source>
</evidence>
<evidence type="ECO:0000256" key="1">
    <source>
        <dbReference type="ARBA" id="ARBA00022801"/>
    </source>
</evidence>
<name>A0A1Y5XIB2_KIBAR</name>
<organism evidence="2 3">
    <name type="scientific">Kibdelosporangium aridum</name>
    <dbReference type="NCBI Taxonomy" id="2030"/>
    <lineage>
        <taxon>Bacteria</taxon>
        <taxon>Bacillati</taxon>
        <taxon>Actinomycetota</taxon>
        <taxon>Actinomycetes</taxon>
        <taxon>Pseudonocardiales</taxon>
        <taxon>Pseudonocardiaceae</taxon>
        <taxon>Kibdelosporangium</taxon>
    </lineage>
</organism>
<dbReference type="PANTHER" id="PTHR43316:SF8">
    <property type="entry name" value="HAD FAMILY HYDROLASE"/>
    <property type="match status" value="1"/>
</dbReference>
<dbReference type="SUPFAM" id="SSF56784">
    <property type="entry name" value="HAD-like"/>
    <property type="match status" value="1"/>
</dbReference>
<dbReference type="PANTHER" id="PTHR43316">
    <property type="entry name" value="HYDROLASE, HALOACID DELAHOGENASE-RELATED"/>
    <property type="match status" value="1"/>
</dbReference>
<dbReference type="Gene3D" id="1.10.150.240">
    <property type="entry name" value="Putative phosphatase, domain 2"/>
    <property type="match status" value="1"/>
</dbReference>
<proteinExistence type="predicted"/>
<dbReference type="InterPro" id="IPR036412">
    <property type="entry name" value="HAD-like_sf"/>
</dbReference>